<dbReference type="GO" id="GO:0005615">
    <property type="term" value="C:extracellular space"/>
    <property type="evidence" value="ECO:0007669"/>
    <property type="project" value="TreeGrafter"/>
</dbReference>
<dbReference type="SMART" id="SM00131">
    <property type="entry name" value="KU"/>
    <property type="match status" value="1"/>
</dbReference>
<dbReference type="EMBL" id="GGLE01001390">
    <property type="protein sequence ID" value="MBY05516.1"/>
    <property type="molecule type" value="Transcribed_RNA"/>
</dbReference>
<evidence type="ECO:0000256" key="6">
    <source>
        <dbReference type="ARBA" id="ARBA00023157"/>
    </source>
</evidence>
<dbReference type="PANTHER" id="PTHR10083">
    <property type="entry name" value="KUNITZ-TYPE PROTEASE INHIBITOR-RELATED"/>
    <property type="match status" value="1"/>
</dbReference>
<dbReference type="Pfam" id="PF00014">
    <property type="entry name" value="Kunitz_BPTI"/>
    <property type="match status" value="1"/>
</dbReference>
<proteinExistence type="predicted"/>
<dbReference type="InterPro" id="IPR036880">
    <property type="entry name" value="Kunitz_BPTI_sf"/>
</dbReference>
<dbReference type="GO" id="GO:0004867">
    <property type="term" value="F:serine-type endopeptidase inhibitor activity"/>
    <property type="evidence" value="ECO:0007669"/>
    <property type="project" value="UniProtKB-KW"/>
</dbReference>
<reference evidence="9" key="1">
    <citation type="submission" date="2018-03" db="EMBL/GenBank/DDBJ databases">
        <title>The relapsing fever spirochete Borrelia turicatae persists in the highly oxidative environment of its soft-bodied tick vector.</title>
        <authorList>
            <person name="Bourret T.J."/>
            <person name="Boyle W.K."/>
            <person name="Valenzuela J.G."/>
            <person name="Oliveira F."/>
            <person name="Lopez J.E."/>
        </authorList>
    </citation>
    <scope>NUCLEOTIDE SEQUENCE</scope>
    <source>
        <strain evidence="9">Kansas strain/isolate</strain>
        <tissue evidence="9">Salivary glands</tissue>
    </source>
</reference>
<feature type="domain" description="BPTI/Kunitz inhibitor" evidence="8">
    <location>
        <begin position="31"/>
        <end position="81"/>
    </location>
</feature>
<evidence type="ECO:0000259" key="8">
    <source>
        <dbReference type="PROSITE" id="PS50279"/>
    </source>
</evidence>
<accession>A0A2R5L7N3</accession>
<sequence length="83" mass="9572">MSRTMVFCLLFVTVGFATAVSLRGNNRPRFCYLPPDSGLCYGHFPSYHYSHQRGDCVQFVYGGCQGNRNRFNSYQECIRICRT</sequence>
<dbReference type="PANTHER" id="PTHR10083:SF374">
    <property type="entry name" value="BPTI_KUNITZ INHIBITOR DOMAIN-CONTAINING PROTEIN"/>
    <property type="match status" value="1"/>
</dbReference>
<dbReference type="SUPFAM" id="SSF57362">
    <property type="entry name" value="BPTI-like"/>
    <property type="match status" value="1"/>
</dbReference>
<dbReference type="FunFam" id="4.10.410.10:FF:000020">
    <property type="entry name" value="Collagen, type VI, alpha 3"/>
    <property type="match status" value="1"/>
</dbReference>
<dbReference type="PROSITE" id="PS00280">
    <property type="entry name" value="BPTI_KUNITZ_1"/>
    <property type="match status" value="1"/>
</dbReference>
<comment type="subcellular location">
    <subcellularLocation>
        <location evidence="1">Secreted</location>
    </subcellularLocation>
</comment>
<dbReference type="InterPro" id="IPR020901">
    <property type="entry name" value="Prtase_inh_Kunz-CS"/>
</dbReference>
<evidence type="ECO:0000256" key="5">
    <source>
        <dbReference type="ARBA" id="ARBA00022900"/>
    </source>
</evidence>
<keyword evidence="2" id="KW-0964">Secreted</keyword>
<evidence type="ECO:0000256" key="7">
    <source>
        <dbReference type="SAM" id="SignalP"/>
    </source>
</evidence>
<evidence type="ECO:0000256" key="2">
    <source>
        <dbReference type="ARBA" id="ARBA00022525"/>
    </source>
</evidence>
<dbReference type="InterPro" id="IPR050098">
    <property type="entry name" value="TFPI/VKTCI-like"/>
</dbReference>
<evidence type="ECO:0000313" key="9">
    <source>
        <dbReference type="EMBL" id="MBY05516.1"/>
    </source>
</evidence>
<name>A0A2R5L7N3_9ACAR</name>
<keyword evidence="4" id="KW-0677">Repeat</keyword>
<keyword evidence="5" id="KW-0722">Serine protease inhibitor</keyword>
<dbReference type="PRINTS" id="PR00759">
    <property type="entry name" value="BASICPTASE"/>
</dbReference>
<evidence type="ECO:0000256" key="3">
    <source>
        <dbReference type="ARBA" id="ARBA00022690"/>
    </source>
</evidence>
<evidence type="ECO:0000256" key="4">
    <source>
        <dbReference type="ARBA" id="ARBA00022737"/>
    </source>
</evidence>
<keyword evidence="6" id="KW-1015">Disulfide bond</keyword>
<dbReference type="InterPro" id="IPR002223">
    <property type="entry name" value="Kunitz_BPTI"/>
</dbReference>
<feature type="chain" id="PRO_5015303212" evidence="7">
    <location>
        <begin position="20"/>
        <end position="83"/>
    </location>
</feature>
<dbReference type="CDD" id="cd00109">
    <property type="entry name" value="Kunitz-type"/>
    <property type="match status" value="1"/>
</dbReference>
<dbReference type="Gene3D" id="4.10.410.10">
    <property type="entry name" value="Pancreatic trypsin inhibitor Kunitz domain"/>
    <property type="match status" value="1"/>
</dbReference>
<feature type="signal peptide" evidence="7">
    <location>
        <begin position="1"/>
        <end position="19"/>
    </location>
</feature>
<evidence type="ECO:0000256" key="1">
    <source>
        <dbReference type="ARBA" id="ARBA00004613"/>
    </source>
</evidence>
<dbReference type="PROSITE" id="PS50279">
    <property type="entry name" value="BPTI_KUNITZ_2"/>
    <property type="match status" value="1"/>
</dbReference>
<keyword evidence="7" id="KW-0732">Signal</keyword>
<keyword evidence="3" id="KW-0646">Protease inhibitor</keyword>
<organism evidence="9">
    <name type="scientific">Ornithodoros turicata</name>
    <dbReference type="NCBI Taxonomy" id="34597"/>
    <lineage>
        <taxon>Eukaryota</taxon>
        <taxon>Metazoa</taxon>
        <taxon>Ecdysozoa</taxon>
        <taxon>Arthropoda</taxon>
        <taxon>Chelicerata</taxon>
        <taxon>Arachnida</taxon>
        <taxon>Acari</taxon>
        <taxon>Parasitiformes</taxon>
        <taxon>Ixodida</taxon>
        <taxon>Ixodoidea</taxon>
        <taxon>Argasidae</taxon>
        <taxon>Ornithodorinae</taxon>
        <taxon>Ornithodoros</taxon>
    </lineage>
</organism>
<dbReference type="AlphaFoldDB" id="A0A2R5L7N3"/>
<protein>
    <submittedName>
        <fullName evidence="9">Putative chymotrypsin inhibitor</fullName>
    </submittedName>
</protein>